<evidence type="ECO:0000256" key="1">
    <source>
        <dbReference type="SAM" id="MobiDB-lite"/>
    </source>
</evidence>
<keyword evidence="3" id="KW-1185">Reference proteome</keyword>
<evidence type="ECO:0000313" key="3">
    <source>
        <dbReference type="Proteomes" id="UP001610990"/>
    </source>
</evidence>
<gene>
    <name evidence="2" type="ORF">ACH4GP_19155</name>
</gene>
<proteinExistence type="predicted"/>
<accession>A0ABW7RG47</accession>
<comment type="caution">
    <text evidence="2">The sequence shown here is derived from an EMBL/GenBank/DDBJ whole genome shotgun (WGS) entry which is preliminary data.</text>
</comment>
<sequence>MGIDLQLHDSRPRWPSRRSKCKPSLIRQSGEHGEALAQLIAKLPTNTSGKLWTVDPYNDTVLNEQEAEAALREIPDLLDRCTDDVQVDAIRSLAAYLRDCATTPGSYLVFVGD</sequence>
<name>A0ABW7RG47_9ACTN</name>
<feature type="region of interest" description="Disordered" evidence="1">
    <location>
        <begin position="1"/>
        <end position="29"/>
    </location>
</feature>
<organism evidence="2 3">
    <name type="scientific">Streptomyces celluloflavus</name>
    <dbReference type="NCBI Taxonomy" id="58344"/>
    <lineage>
        <taxon>Bacteria</taxon>
        <taxon>Bacillati</taxon>
        <taxon>Actinomycetota</taxon>
        <taxon>Actinomycetes</taxon>
        <taxon>Kitasatosporales</taxon>
        <taxon>Streptomycetaceae</taxon>
        <taxon>Streptomyces</taxon>
    </lineage>
</organism>
<dbReference type="RefSeq" id="WP_094792999.1">
    <property type="nucleotide sequence ID" value="NZ_JBEZAY010000093.1"/>
</dbReference>
<dbReference type="Proteomes" id="UP001610990">
    <property type="component" value="Unassembled WGS sequence"/>
</dbReference>
<reference evidence="2 3" key="1">
    <citation type="submission" date="2024-10" db="EMBL/GenBank/DDBJ databases">
        <title>The Natural Products Discovery Center: Release of the First 8490 Sequenced Strains for Exploring Actinobacteria Biosynthetic Diversity.</title>
        <authorList>
            <person name="Kalkreuter E."/>
            <person name="Kautsar S.A."/>
            <person name="Yang D."/>
            <person name="Bader C.D."/>
            <person name="Teijaro C.N."/>
            <person name="Fluegel L."/>
            <person name="Davis C.M."/>
            <person name="Simpson J.R."/>
            <person name="Lauterbach L."/>
            <person name="Steele A.D."/>
            <person name="Gui C."/>
            <person name="Meng S."/>
            <person name="Li G."/>
            <person name="Viehrig K."/>
            <person name="Ye F."/>
            <person name="Su P."/>
            <person name="Kiefer A.F."/>
            <person name="Nichols A."/>
            <person name="Cepeda A.J."/>
            <person name="Yan W."/>
            <person name="Fan B."/>
            <person name="Jiang Y."/>
            <person name="Adhikari A."/>
            <person name="Zheng C.-J."/>
            <person name="Schuster L."/>
            <person name="Cowan T.M."/>
            <person name="Smanski M.J."/>
            <person name="Chevrette M.G."/>
            <person name="De Carvalho L.P.S."/>
            <person name="Shen B."/>
        </authorList>
    </citation>
    <scope>NUCLEOTIDE SEQUENCE [LARGE SCALE GENOMIC DNA]</scope>
    <source>
        <strain evidence="2 3">NPDC018013</strain>
    </source>
</reference>
<protein>
    <submittedName>
        <fullName evidence="2">Uncharacterized protein</fullName>
    </submittedName>
</protein>
<feature type="compositionally biased region" description="Basic and acidic residues" evidence="1">
    <location>
        <begin position="1"/>
        <end position="12"/>
    </location>
</feature>
<evidence type="ECO:0000313" key="2">
    <source>
        <dbReference type="EMBL" id="MFH8586496.1"/>
    </source>
</evidence>
<dbReference type="EMBL" id="JBIRGH010000010">
    <property type="protein sequence ID" value="MFH8586496.1"/>
    <property type="molecule type" value="Genomic_DNA"/>
</dbReference>